<dbReference type="RefSeq" id="WP_076430910.1">
    <property type="nucleotide sequence ID" value="NZ_FTNO01000002.1"/>
</dbReference>
<organism evidence="2 3">
    <name type="scientific">Haladaptatus litoreus</name>
    <dbReference type="NCBI Taxonomy" id="553468"/>
    <lineage>
        <taxon>Archaea</taxon>
        <taxon>Methanobacteriati</taxon>
        <taxon>Methanobacteriota</taxon>
        <taxon>Stenosarchaea group</taxon>
        <taxon>Halobacteria</taxon>
        <taxon>Halobacteriales</taxon>
        <taxon>Haladaptataceae</taxon>
        <taxon>Haladaptatus</taxon>
    </lineage>
</organism>
<dbReference type="InterPro" id="IPR035940">
    <property type="entry name" value="CAP_sf"/>
</dbReference>
<dbReference type="AlphaFoldDB" id="A0A1N7C4G9"/>
<evidence type="ECO:0000259" key="1">
    <source>
        <dbReference type="Pfam" id="PF00188"/>
    </source>
</evidence>
<dbReference type="EMBL" id="FTNO01000002">
    <property type="protein sequence ID" value="SIR58353.1"/>
    <property type="molecule type" value="Genomic_DNA"/>
</dbReference>
<proteinExistence type="predicted"/>
<name>A0A1N7C4G9_9EURY</name>
<protein>
    <submittedName>
        <fullName evidence="2">Cysteine-rich secretory protein family protein</fullName>
    </submittedName>
</protein>
<keyword evidence="3" id="KW-1185">Reference proteome</keyword>
<dbReference type="SUPFAM" id="SSF55797">
    <property type="entry name" value="PR-1-like"/>
    <property type="match status" value="1"/>
</dbReference>
<dbReference type="InterPro" id="IPR014044">
    <property type="entry name" value="CAP_dom"/>
</dbReference>
<feature type="domain" description="SCP" evidence="1">
    <location>
        <begin position="69"/>
        <end position="204"/>
    </location>
</feature>
<evidence type="ECO:0000313" key="2">
    <source>
        <dbReference type="EMBL" id="SIR58353.1"/>
    </source>
</evidence>
<dbReference type="Proteomes" id="UP000186914">
    <property type="component" value="Unassembled WGS sequence"/>
</dbReference>
<sequence length="205" mass="23632">MRSLVPPILVFAALLFFGAYFVGYPVPGGETLDSLQGAEIIEVPEDNPEAVTEPTDPEFRRWVEFYIHRYVNEERTDHGLEPVEFDAALRDIARNHSEEMGRESYFSHVSPSGESPSDRYREADYHCLRGAGENIAYTYFDRRVRTENGTVVRYRTADELARGVVTQWMNSPSHRENMLSENWEREGIGVYYADSERVFATQNFC</sequence>
<dbReference type="Gene3D" id="3.40.33.10">
    <property type="entry name" value="CAP"/>
    <property type="match status" value="1"/>
</dbReference>
<gene>
    <name evidence="2" type="ORF">SAMN05421858_2952</name>
</gene>
<evidence type="ECO:0000313" key="3">
    <source>
        <dbReference type="Proteomes" id="UP000186914"/>
    </source>
</evidence>
<dbReference type="PANTHER" id="PTHR31157">
    <property type="entry name" value="SCP DOMAIN-CONTAINING PROTEIN"/>
    <property type="match status" value="1"/>
</dbReference>
<dbReference type="OrthoDB" id="60683at2157"/>
<dbReference type="CDD" id="cd05379">
    <property type="entry name" value="CAP_bacterial"/>
    <property type="match status" value="1"/>
</dbReference>
<dbReference type="PANTHER" id="PTHR31157:SF1">
    <property type="entry name" value="SCP DOMAIN-CONTAINING PROTEIN"/>
    <property type="match status" value="1"/>
</dbReference>
<accession>A0A1N7C4G9</accession>
<dbReference type="Pfam" id="PF00188">
    <property type="entry name" value="CAP"/>
    <property type="match status" value="1"/>
</dbReference>
<reference evidence="3" key="1">
    <citation type="submission" date="2017-01" db="EMBL/GenBank/DDBJ databases">
        <authorList>
            <person name="Varghese N."/>
            <person name="Submissions S."/>
        </authorList>
    </citation>
    <scope>NUCLEOTIDE SEQUENCE [LARGE SCALE GENOMIC DNA]</scope>
    <source>
        <strain evidence="3">CGMCC 1.7737</strain>
    </source>
</reference>